<sequence length="639" mass="68875">MLDTPPRRHRAGRALLRGRGAAVVVGMLALALAAPVGSSAEPAAAADWSPVPAPPTPATHSRVASFNVLGADHTAPGGNRRGWDTGVVRIERVVNLLNEEDLDVVGFQEFQPPQAQRFQELTGTSWQTYPGLIPEVGAPSVNSIAWRTDTWTLVQAQLLPVPYFDGVPSRMPYVLLQNVQTGRQVWFFNTHNPADTRGPAQRWRDEGFAMEAKLANDLRAAYPGTPFISFGDKNETSDYYCAVAPAADMWSASGGYVDGSTCSPPTGGAIDWIMGTKDVFFNAYTRRQDAYVKATTDHPLYMANAVIPAAAPATIEHVVVVAVPGLTTSAVRSIGEQAKALSRMETDGASTTNARTTKERVGADANLFSVLTGRRVNPGAGGHGVDFRGKNPATVHKAAGQYVSSIFDLAHNNSLSTALVGSRSELALARKSWNSKFGGSDPYGAPDGSSKIDRFKVLKHDYKAATWWRAMTTRKARDLSVIELSGALQQGERERYRGEDYKKAIIKVDRVLRKIQRTVRYDPQLRDRTMLVVVGTQGAMRSSRPHAWRQGYRVPLYVTGPGVPAGSDLYDLNALNVDYASPGGHQPGYSGAQPIRTGDVANLVTRALRLPAVPGSVTNPYQGLQVFDPAALPDAGDGS</sequence>
<dbReference type="OrthoDB" id="279982at2"/>
<keyword evidence="3" id="KW-1185">Reference proteome</keyword>
<dbReference type="InterPro" id="IPR005135">
    <property type="entry name" value="Endo/exonuclease/phosphatase"/>
</dbReference>
<dbReference type="Pfam" id="PF03372">
    <property type="entry name" value="Exo_endo_phos"/>
    <property type="match status" value="1"/>
</dbReference>
<dbReference type="Gene3D" id="3.40.720.10">
    <property type="entry name" value="Alkaline Phosphatase, subunit A"/>
    <property type="match status" value="1"/>
</dbReference>
<proteinExistence type="predicted"/>
<accession>A0A4P7II03</accession>
<gene>
    <name evidence="2" type="ORF">EXE58_13345</name>
</gene>
<dbReference type="InterPro" id="IPR036691">
    <property type="entry name" value="Endo/exonu/phosph_ase_sf"/>
</dbReference>
<dbReference type="GO" id="GO:0003824">
    <property type="term" value="F:catalytic activity"/>
    <property type="evidence" value="ECO:0007669"/>
    <property type="project" value="InterPro"/>
</dbReference>
<evidence type="ECO:0000259" key="1">
    <source>
        <dbReference type="Pfam" id="PF03372"/>
    </source>
</evidence>
<protein>
    <recommendedName>
        <fullName evidence="1">Endonuclease/exonuclease/phosphatase domain-containing protein</fullName>
    </recommendedName>
</protein>
<name>A0A4P7II03_9ACTN</name>
<dbReference type="EMBL" id="CP038436">
    <property type="protein sequence ID" value="QBX56353.1"/>
    <property type="molecule type" value="Genomic_DNA"/>
</dbReference>
<dbReference type="SUPFAM" id="SSF53649">
    <property type="entry name" value="Alkaline phosphatase-like"/>
    <property type="match status" value="1"/>
</dbReference>
<dbReference type="AlphaFoldDB" id="A0A4P7II03"/>
<dbReference type="KEGG" id="nsn:EXE58_13345"/>
<feature type="domain" description="Endonuclease/exonuclease/phosphatase" evidence="1">
    <location>
        <begin position="64"/>
        <end position="279"/>
    </location>
</feature>
<dbReference type="SUPFAM" id="SSF56219">
    <property type="entry name" value="DNase I-like"/>
    <property type="match status" value="1"/>
</dbReference>
<dbReference type="RefSeq" id="WP_135268343.1">
    <property type="nucleotide sequence ID" value="NZ_CP038436.1"/>
</dbReference>
<reference evidence="2 3" key="1">
    <citation type="submission" date="2019-03" db="EMBL/GenBank/DDBJ databases">
        <title>Three New Species of Nocardioides, Nocardioides euryhalodurans sp. nov., Nocardioides seonyuensis sp. nov. and Nocardioides eburneoflavus sp. nov. Iolated from Soil.</title>
        <authorList>
            <person name="Roh S.G."/>
            <person name="Lee C."/>
            <person name="Kim M.-K."/>
            <person name="Kim S.B."/>
        </authorList>
    </citation>
    <scope>NUCLEOTIDE SEQUENCE [LARGE SCALE GENOMIC DNA]</scope>
    <source>
        <strain evidence="2 3">MMS17-SY207-3</strain>
    </source>
</reference>
<dbReference type="Gene3D" id="3.60.10.10">
    <property type="entry name" value="Endonuclease/exonuclease/phosphatase"/>
    <property type="match status" value="1"/>
</dbReference>
<dbReference type="Proteomes" id="UP000294853">
    <property type="component" value="Chromosome"/>
</dbReference>
<dbReference type="InterPro" id="IPR017850">
    <property type="entry name" value="Alkaline_phosphatase_core_sf"/>
</dbReference>
<evidence type="ECO:0000313" key="2">
    <source>
        <dbReference type="EMBL" id="QBX56353.1"/>
    </source>
</evidence>
<organism evidence="2 3">
    <name type="scientific">Nocardioides seonyuensis</name>
    <dbReference type="NCBI Taxonomy" id="2518371"/>
    <lineage>
        <taxon>Bacteria</taxon>
        <taxon>Bacillati</taxon>
        <taxon>Actinomycetota</taxon>
        <taxon>Actinomycetes</taxon>
        <taxon>Propionibacteriales</taxon>
        <taxon>Nocardioidaceae</taxon>
        <taxon>Nocardioides</taxon>
    </lineage>
</organism>
<evidence type="ECO:0000313" key="3">
    <source>
        <dbReference type="Proteomes" id="UP000294853"/>
    </source>
</evidence>